<gene>
    <name evidence="1" type="ORF">L6452_34156</name>
</gene>
<comment type="caution">
    <text evidence="1">The sequence shown here is derived from an EMBL/GenBank/DDBJ whole genome shotgun (WGS) entry which is preliminary data.</text>
</comment>
<reference evidence="2" key="1">
    <citation type="journal article" date="2022" name="Mol. Ecol. Resour.">
        <title>The genomes of chicory, endive, great burdock and yacon provide insights into Asteraceae palaeo-polyploidization history and plant inulin production.</title>
        <authorList>
            <person name="Fan W."/>
            <person name="Wang S."/>
            <person name="Wang H."/>
            <person name="Wang A."/>
            <person name="Jiang F."/>
            <person name="Liu H."/>
            <person name="Zhao H."/>
            <person name="Xu D."/>
            <person name="Zhang Y."/>
        </authorList>
    </citation>
    <scope>NUCLEOTIDE SEQUENCE [LARGE SCALE GENOMIC DNA]</scope>
    <source>
        <strain evidence="2">cv. Niubang</strain>
    </source>
</reference>
<dbReference type="EMBL" id="CM042058">
    <property type="protein sequence ID" value="KAI3684927.1"/>
    <property type="molecule type" value="Genomic_DNA"/>
</dbReference>
<protein>
    <submittedName>
        <fullName evidence="1">Uncharacterized protein</fullName>
    </submittedName>
</protein>
<dbReference type="Proteomes" id="UP001055879">
    <property type="component" value="Linkage Group LG12"/>
</dbReference>
<sequence length="110" mass="11791">MGDHQLQGAAIAMEGDGEGNGYVPDEYDDGVGMVLAVIPRAGVGVEEETAISVVVHVSYNAIGEGKPANLYFNRAIHYPPPRLITAAVLPSVEQPRTAFPVNGRRYVRFP</sequence>
<evidence type="ECO:0000313" key="1">
    <source>
        <dbReference type="EMBL" id="KAI3684927.1"/>
    </source>
</evidence>
<reference evidence="1 2" key="2">
    <citation type="journal article" date="2022" name="Mol. Ecol. Resour.">
        <title>The genomes of chicory, endive, great burdock and yacon provide insights into Asteraceae paleo-polyploidization history and plant inulin production.</title>
        <authorList>
            <person name="Fan W."/>
            <person name="Wang S."/>
            <person name="Wang H."/>
            <person name="Wang A."/>
            <person name="Jiang F."/>
            <person name="Liu H."/>
            <person name="Zhao H."/>
            <person name="Xu D."/>
            <person name="Zhang Y."/>
        </authorList>
    </citation>
    <scope>NUCLEOTIDE SEQUENCE [LARGE SCALE GENOMIC DNA]</scope>
    <source>
        <strain evidence="2">cv. Niubang</strain>
    </source>
</reference>
<keyword evidence="2" id="KW-1185">Reference proteome</keyword>
<evidence type="ECO:0000313" key="2">
    <source>
        <dbReference type="Proteomes" id="UP001055879"/>
    </source>
</evidence>
<proteinExistence type="predicted"/>
<name>A0ACB8YI40_ARCLA</name>
<accession>A0ACB8YI40</accession>
<organism evidence="1 2">
    <name type="scientific">Arctium lappa</name>
    <name type="common">Greater burdock</name>
    <name type="synonym">Lappa major</name>
    <dbReference type="NCBI Taxonomy" id="4217"/>
    <lineage>
        <taxon>Eukaryota</taxon>
        <taxon>Viridiplantae</taxon>
        <taxon>Streptophyta</taxon>
        <taxon>Embryophyta</taxon>
        <taxon>Tracheophyta</taxon>
        <taxon>Spermatophyta</taxon>
        <taxon>Magnoliopsida</taxon>
        <taxon>eudicotyledons</taxon>
        <taxon>Gunneridae</taxon>
        <taxon>Pentapetalae</taxon>
        <taxon>asterids</taxon>
        <taxon>campanulids</taxon>
        <taxon>Asterales</taxon>
        <taxon>Asteraceae</taxon>
        <taxon>Carduoideae</taxon>
        <taxon>Cardueae</taxon>
        <taxon>Arctiinae</taxon>
        <taxon>Arctium</taxon>
    </lineage>
</organism>